<dbReference type="GO" id="GO:0006508">
    <property type="term" value="P:proteolysis"/>
    <property type="evidence" value="ECO:0007669"/>
    <property type="project" value="InterPro"/>
</dbReference>
<dbReference type="PANTHER" id="PTHR10443:SF12">
    <property type="entry name" value="DIPEPTIDASE"/>
    <property type="match status" value="1"/>
</dbReference>
<dbReference type="Proteomes" id="UP000030905">
    <property type="component" value="Chromosome"/>
</dbReference>
<reference evidence="2" key="2">
    <citation type="submission" date="2015-10" db="EMBL/GenBank/DDBJ databases">
        <title>Improved Draft Genome Sequence of Clostridium pasteurianum Strain ATCC 6013 (DSM 525) Using a Hybrid Next-Generation Sequencing Approach.</title>
        <authorList>
            <person name="Pyne M.E."/>
            <person name="Utturkar S.M."/>
            <person name="Brown S.D."/>
            <person name="Moo-Young M."/>
            <person name="Chung D.A."/>
            <person name="Chou P.C."/>
        </authorList>
    </citation>
    <scope>NUCLEOTIDE SEQUENCE</scope>
    <source>
        <strain evidence="2">ATCC 6013</strain>
    </source>
</reference>
<sequence>MKVIDFHCDTISKLMDNPHTSNLGKNNFSVDIQKLKGGNNLAQFFALFINSRLIDDPLEYCLAMVDKFYTELKDNDDLIGFVKSYDELINNNNENKLSAFLTIEGGETLNGKLCNLRNFYRLGVRLITLTWNYPNEIGFPNSKKEYMERGLTKFGYEVLEEMNKLHMIIDVSHLSDRGFYDVAAASKRPFIASHSNSRFIANHPRNLTDSMIKELSNRGGIMGINFYNKFLGKSTTSKIDDIILHIKHIYKIGGIDVIALGSDFDGIDCDVEIKDTSEMYKLENELKKNGFNEDSIEKIFYKNALRIIKDI</sequence>
<dbReference type="AlphaFoldDB" id="A0A0H3J7Y1"/>
<evidence type="ECO:0000313" key="4">
    <source>
        <dbReference type="Proteomes" id="UP000030905"/>
    </source>
</evidence>
<dbReference type="RefSeq" id="WP_003445044.1">
    <property type="nucleotide sequence ID" value="NZ_ANZB01000006.1"/>
</dbReference>
<dbReference type="SUPFAM" id="SSF51556">
    <property type="entry name" value="Metallo-dependent hydrolases"/>
    <property type="match status" value="1"/>
</dbReference>
<dbReference type="PANTHER" id="PTHR10443">
    <property type="entry name" value="MICROSOMAL DIPEPTIDASE"/>
    <property type="match status" value="1"/>
</dbReference>
<dbReference type="CDD" id="cd01301">
    <property type="entry name" value="rDP_like"/>
    <property type="match status" value="1"/>
</dbReference>
<dbReference type="InterPro" id="IPR008257">
    <property type="entry name" value="Pept_M19"/>
</dbReference>
<evidence type="ECO:0000313" key="1">
    <source>
        <dbReference type="EMBL" id="AJA54004.1"/>
    </source>
</evidence>
<protein>
    <submittedName>
        <fullName evidence="1">Dipeptidase family protein</fullName>
    </submittedName>
    <submittedName>
        <fullName evidence="2">Membrane dipeptidase</fullName>
        <ecNumber evidence="2">3.4.13.19</ecNumber>
    </submittedName>
</protein>
<dbReference type="EC" id="3.4.13.19" evidence="2"/>
<name>A0A0H3J7Y1_CLOPA</name>
<evidence type="ECO:0000313" key="2">
    <source>
        <dbReference type="EMBL" id="KRU13971.1"/>
    </source>
</evidence>
<dbReference type="GeneID" id="93076065"/>
<dbReference type="Proteomes" id="UP000028042">
    <property type="component" value="Unassembled WGS sequence"/>
</dbReference>
<dbReference type="PATRIC" id="fig|1262449.3.peg.2144"/>
<reference evidence="2 3" key="3">
    <citation type="journal article" name="Genome Announc.">
        <title>Improved Draft Genome Sequence of Clostridium pasteurianum Strain ATCC 6013 (DSM 525) Using a Hybrid Next-Generation Sequencing Approach.</title>
        <authorList>
            <person name="Pyne M.E."/>
            <person name="Utturkar S."/>
            <person name="Brown S.D."/>
            <person name="Moo-Young M."/>
            <person name="Chung D.A."/>
            <person name="Chou C.P."/>
        </authorList>
    </citation>
    <scope>NUCLEOTIDE SEQUENCE [LARGE SCALE GENOMIC DNA]</scope>
    <source>
        <strain evidence="2 3">ATCC 6013</strain>
    </source>
</reference>
<dbReference type="KEGG" id="cpat:CLPA_c39860"/>
<dbReference type="EMBL" id="CP009268">
    <property type="protein sequence ID" value="AJA54004.1"/>
    <property type="molecule type" value="Genomic_DNA"/>
</dbReference>
<dbReference type="KEGG" id="cpae:CPAST_c39860"/>
<dbReference type="PROSITE" id="PS51365">
    <property type="entry name" value="RENAL_DIPEPTIDASE_2"/>
    <property type="match status" value="1"/>
</dbReference>
<reference evidence="1 4" key="1">
    <citation type="journal article" date="2015" name="Genome Announc.">
        <title>Complete Genome Sequence of the Nitrogen-Fixing and Solvent-Producing Clostridium pasteurianum DSM 525.</title>
        <authorList>
            <person name="Poehlein A."/>
            <person name="Grosse-Honebrink A."/>
            <person name="Zhang Y."/>
            <person name="Minton N.P."/>
            <person name="Daniel R."/>
        </authorList>
    </citation>
    <scope>NUCLEOTIDE SEQUENCE [LARGE SCALE GENOMIC DNA]</scope>
    <source>
        <strain evidence="1">DSM 525</strain>
        <strain evidence="4">DSM 525 / ATCC 6013</strain>
    </source>
</reference>
<dbReference type="Gene3D" id="3.20.20.140">
    <property type="entry name" value="Metal-dependent hydrolases"/>
    <property type="match status" value="1"/>
</dbReference>
<dbReference type="eggNOG" id="COG2355">
    <property type="taxonomic scope" value="Bacteria"/>
</dbReference>
<proteinExistence type="predicted"/>
<keyword evidence="2" id="KW-0378">Hydrolase</keyword>
<dbReference type="Pfam" id="PF01244">
    <property type="entry name" value="Peptidase_M19"/>
    <property type="match status" value="1"/>
</dbReference>
<keyword evidence="4" id="KW-1185">Reference proteome</keyword>
<dbReference type="GO" id="GO:0070573">
    <property type="term" value="F:metallodipeptidase activity"/>
    <property type="evidence" value="ECO:0007669"/>
    <property type="project" value="InterPro"/>
</dbReference>
<dbReference type="InterPro" id="IPR032466">
    <property type="entry name" value="Metal_Hydrolase"/>
</dbReference>
<accession>A0A0H3J7Y1</accession>
<gene>
    <name evidence="1" type="ORF">CLPA_c39860</name>
    <name evidence="2" type="ORF">CP6013_03227</name>
</gene>
<keyword evidence="2" id="KW-0645">Protease</keyword>
<dbReference type="EMBL" id="JPGY02000001">
    <property type="protein sequence ID" value="KRU13971.1"/>
    <property type="molecule type" value="Genomic_DNA"/>
</dbReference>
<evidence type="ECO:0000313" key="3">
    <source>
        <dbReference type="Proteomes" id="UP000028042"/>
    </source>
</evidence>
<organism evidence="1 4">
    <name type="scientific">Clostridium pasteurianum DSM 525 = ATCC 6013</name>
    <dbReference type="NCBI Taxonomy" id="1262449"/>
    <lineage>
        <taxon>Bacteria</taxon>
        <taxon>Bacillati</taxon>
        <taxon>Bacillota</taxon>
        <taxon>Clostridia</taxon>
        <taxon>Eubacteriales</taxon>
        <taxon>Clostridiaceae</taxon>
        <taxon>Clostridium</taxon>
    </lineage>
</organism>
<keyword evidence="2" id="KW-0224">Dipeptidase</keyword>
<dbReference type="PROSITE" id="PS00869">
    <property type="entry name" value="RENAL_DIPEPTIDASE_1"/>
    <property type="match status" value="1"/>
</dbReference>
<dbReference type="InterPro" id="IPR000180">
    <property type="entry name" value="Dipep_AS"/>
</dbReference>